<dbReference type="InterPro" id="IPR012442">
    <property type="entry name" value="DUF1645_plant"/>
</dbReference>
<dbReference type="PANTHER" id="PTHR33095:SF127">
    <property type="entry name" value="OS05G0578100 PROTEIN"/>
    <property type="match status" value="1"/>
</dbReference>
<feature type="compositionally biased region" description="Low complexity" evidence="1">
    <location>
        <begin position="172"/>
        <end position="182"/>
    </location>
</feature>
<dbReference type="EMBL" id="JADCNM010000054">
    <property type="protein sequence ID" value="KAG0451559.1"/>
    <property type="molecule type" value="Genomic_DNA"/>
</dbReference>
<feature type="region of interest" description="Disordered" evidence="1">
    <location>
        <begin position="161"/>
        <end position="231"/>
    </location>
</feature>
<protein>
    <submittedName>
        <fullName evidence="2">Uncharacterized protein</fullName>
    </submittedName>
</protein>
<sequence length="336" mass="37287">MKGEEVKGQLSNEVSAEHLVSKNHLVNISTGDISNRCSLISSPPTTHEPLLYNCRPRCSSSSHPSVPLKQKTYRKTMETEIRGKVLMEELSFSKSFAVFCDLTLAKVAGDDDFEFIPSKLKSDPVVTTADEIVSNGRVRPMYPIFDCDLVAEGEKSGQEEGFPTLGFAICDPSSGPKPSSSGTETEAKDADRKESLGDWEPRSATLSPDRKWKSNSTGSTGSRRQSIRDLIFGRSRSDGDKKFVTLPGKKHEVLRKRYLFRLNPDEKSAVEAEANNTVKSSIGKERGGMGREMDIVTAHRINYRKASVTNRSLRRSYLPYRHGIVGFFCFGSSFQS</sequence>
<dbReference type="AlphaFoldDB" id="A0A835PGP0"/>
<name>A0A835PGP0_VANPL</name>
<gene>
    <name evidence="2" type="ORF">HPP92_026170</name>
</gene>
<feature type="compositionally biased region" description="Basic and acidic residues" evidence="1">
    <location>
        <begin position="185"/>
        <end position="201"/>
    </location>
</feature>
<evidence type="ECO:0000256" key="1">
    <source>
        <dbReference type="SAM" id="MobiDB-lite"/>
    </source>
</evidence>
<organism evidence="2 3">
    <name type="scientific">Vanilla planifolia</name>
    <name type="common">Vanilla</name>
    <dbReference type="NCBI Taxonomy" id="51239"/>
    <lineage>
        <taxon>Eukaryota</taxon>
        <taxon>Viridiplantae</taxon>
        <taxon>Streptophyta</taxon>
        <taxon>Embryophyta</taxon>
        <taxon>Tracheophyta</taxon>
        <taxon>Spermatophyta</taxon>
        <taxon>Magnoliopsida</taxon>
        <taxon>Liliopsida</taxon>
        <taxon>Asparagales</taxon>
        <taxon>Orchidaceae</taxon>
        <taxon>Vanilloideae</taxon>
        <taxon>Vanilleae</taxon>
        <taxon>Vanilla</taxon>
    </lineage>
</organism>
<dbReference type="Proteomes" id="UP000639772">
    <property type="component" value="Unassembled WGS sequence"/>
</dbReference>
<evidence type="ECO:0000313" key="2">
    <source>
        <dbReference type="EMBL" id="KAG0451559.1"/>
    </source>
</evidence>
<reference evidence="2 3" key="1">
    <citation type="journal article" date="2020" name="Nat. Food">
        <title>A phased Vanilla planifolia genome enables genetic improvement of flavour and production.</title>
        <authorList>
            <person name="Hasing T."/>
            <person name="Tang H."/>
            <person name="Brym M."/>
            <person name="Khazi F."/>
            <person name="Huang T."/>
            <person name="Chambers A.H."/>
        </authorList>
    </citation>
    <scope>NUCLEOTIDE SEQUENCE [LARGE SCALE GENOMIC DNA]</scope>
    <source>
        <tissue evidence="2">Leaf</tissue>
    </source>
</reference>
<dbReference type="PANTHER" id="PTHR33095">
    <property type="entry name" value="OS07G0619500 PROTEIN"/>
    <property type="match status" value="1"/>
</dbReference>
<evidence type="ECO:0000313" key="3">
    <source>
        <dbReference type="Proteomes" id="UP000639772"/>
    </source>
</evidence>
<proteinExistence type="predicted"/>
<accession>A0A835PGP0</accession>
<dbReference type="Pfam" id="PF07816">
    <property type="entry name" value="DUF1645"/>
    <property type="match status" value="1"/>
</dbReference>
<dbReference type="OrthoDB" id="1111059at2759"/>
<comment type="caution">
    <text evidence="2">The sequence shown here is derived from an EMBL/GenBank/DDBJ whole genome shotgun (WGS) entry which is preliminary data.</text>
</comment>
<feature type="compositionally biased region" description="Polar residues" evidence="1">
    <location>
        <begin position="214"/>
        <end position="224"/>
    </location>
</feature>